<keyword evidence="5 8" id="KW-0812">Transmembrane</keyword>
<organism evidence="10 11">
    <name type="scientific">Candidatus Yanofskybacteria bacterium RIFCSPHIGHO2_01_FULL_45_42</name>
    <dbReference type="NCBI Taxonomy" id="1802671"/>
    <lineage>
        <taxon>Bacteria</taxon>
        <taxon>Candidatus Yanofskyibacteriota</taxon>
    </lineage>
</organism>
<evidence type="ECO:0000256" key="3">
    <source>
        <dbReference type="ARBA" id="ARBA00022475"/>
    </source>
</evidence>
<evidence type="ECO:0000256" key="1">
    <source>
        <dbReference type="ARBA" id="ARBA00004429"/>
    </source>
</evidence>
<feature type="domain" description="Type II secretion system protein GspF" evidence="9">
    <location>
        <begin position="68"/>
        <end position="191"/>
    </location>
</feature>
<dbReference type="InterPro" id="IPR018076">
    <property type="entry name" value="T2SS_GspF_dom"/>
</dbReference>
<dbReference type="InterPro" id="IPR042094">
    <property type="entry name" value="T2SS_GspF_sf"/>
</dbReference>
<feature type="transmembrane region" description="Helical" evidence="8">
    <location>
        <begin position="167"/>
        <end position="190"/>
    </location>
</feature>
<evidence type="ECO:0000256" key="5">
    <source>
        <dbReference type="ARBA" id="ARBA00022692"/>
    </source>
</evidence>
<name>A0A1F8F1J0_9BACT</name>
<gene>
    <name evidence="10" type="ORF">A2750_04080</name>
</gene>
<evidence type="ECO:0000313" key="11">
    <source>
        <dbReference type="Proteomes" id="UP000178023"/>
    </source>
</evidence>
<dbReference type="FunFam" id="1.20.81.30:FF:000001">
    <property type="entry name" value="Type II secretion system protein F"/>
    <property type="match status" value="2"/>
</dbReference>
<dbReference type="PANTHER" id="PTHR30012:SF0">
    <property type="entry name" value="TYPE II SECRETION SYSTEM PROTEIN F-RELATED"/>
    <property type="match status" value="1"/>
</dbReference>
<dbReference type="Gene3D" id="1.20.81.30">
    <property type="entry name" value="Type II secretion system (T2SS), domain F"/>
    <property type="match status" value="2"/>
</dbReference>
<keyword evidence="3" id="KW-1003">Cell membrane</keyword>
<keyword evidence="7 8" id="KW-0472">Membrane</keyword>
<evidence type="ECO:0000256" key="2">
    <source>
        <dbReference type="ARBA" id="ARBA00005745"/>
    </source>
</evidence>
<dbReference type="EMBL" id="MGJL01000041">
    <property type="protein sequence ID" value="OGN06106.1"/>
    <property type="molecule type" value="Genomic_DNA"/>
</dbReference>
<comment type="caution">
    <text evidence="10">The sequence shown here is derived from an EMBL/GenBank/DDBJ whole genome shotgun (WGS) entry which is preliminary data.</text>
</comment>
<dbReference type="Proteomes" id="UP000178023">
    <property type="component" value="Unassembled WGS sequence"/>
</dbReference>
<dbReference type="Pfam" id="PF00482">
    <property type="entry name" value="T2SSF"/>
    <property type="match status" value="2"/>
</dbReference>
<dbReference type="GO" id="GO:0005886">
    <property type="term" value="C:plasma membrane"/>
    <property type="evidence" value="ECO:0007669"/>
    <property type="project" value="UniProtKB-SubCell"/>
</dbReference>
<comment type="subcellular location">
    <subcellularLocation>
        <location evidence="1">Cell inner membrane</location>
        <topology evidence="1">Multi-pass membrane protein</topology>
    </subcellularLocation>
</comment>
<evidence type="ECO:0000259" key="9">
    <source>
        <dbReference type="Pfam" id="PF00482"/>
    </source>
</evidence>
<evidence type="ECO:0000256" key="6">
    <source>
        <dbReference type="ARBA" id="ARBA00022989"/>
    </source>
</evidence>
<proteinExistence type="inferred from homology"/>
<keyword evidence="6 8" id="KW-1133">Transmembrane helix</keyword>
<evidence type="ECO:0000256" key="7">
    <source>
        <dbReference type="ARBA" id="ARBA00023136"/>
    </source>
</evidence>
<feature type="domain" description="Type II secretion system protein GspF" evidence="9">
    <location>
        <begin position="273"/>
        <end position="394"/>
    </location>
</feature>
<dbReference type="PRINTS" id="PR00812">
    <property type="entry name" value="BCTERIALGSPF"/>
</dbReference>
<evidence type="ECO:0000313" key="10">
    <source>
        <dbReference type="EMBL" id="OGN06106.1"/>
    </source>
</evidence>
<reference evidence="10 11" key="1">
    <citation type="journal article" date="2016" name="Nat. Commun.">
        <title>Thousands of microbial genomes shed light on interconnected biogeochemical processes in an aquifer system.</title>
        <authorList>
            <person name="Anantharaman K."/>
            <person name="Brown C.T."/>
            <person name="Hug L.A."/>
            <person name="Sharon I."/>
            <person name="Castelle C.J."/>
            <person name="Probst A.J."/>
            <person name="Thomas B.C."/>
            <person name="Singh A."/>
            <person name="Wilkins M.J."/>
            <person name="Karaoz U."/>
            <person name="Brodie E.L."/>
            <person name="Williams K.H."/>
            <person name="Hubbard S.S."/>
            <person name="Banfield J.F."/>
        </authorList>
    </citation>
    <scope>NUCLEOTIDE SEQUENCE [LARGE SCALE GENOMIC DNA]</scope>
</reference>
<evidence type="ECO:0000256" key="8">
    <source>
        <dbReference type="SAM" id="Phobius"/>
    </source>
</evidence>
<protein>
    <recommendedName>
        <fullName evidence="9">Type II secretion system protein GspF domain-containing protein</fullName>
    </recommendedName>
</protein>
<evidence type="ECO:0000256" key="4">
    <source>
        <dbReference type="ARBA" id="ARBA00022519"/>
    </source>
</evidence>
<dbReference type="PANTHER" id="PTHR30012">
    <property type="entry name" value="GENERAL SECRETION PATHWAY PROTEIN"/>
    <property type="match status" value="1"/>
</dbReference>
<dbReference type="InterPro" id="IPR003004">
    <property type="entry name" value="GspF/PilC"/>
</dbReference>
<dbReference type="AlphaFoldDB" id="A0A1F8F1J0"/>
<keyword evidence="4" id="KW-0997">Cell inner membrane</keyword>
<feature type="transmembrane region" description="Helical" evidence="8">
    <location>
        <begin position="375"/>
        <end position="399"/>
    </location>
</feature>
<accession>A0A1F8F1J0</accession>
<comment type="similarity">
    <text evidence="2">Belongs to the GSP F family.</text>
</comment>
<feature type="transmembrane region" description="Helical" evidence="8">
    <location>
        <begin position="222"/>
        <end position="241"/>
    </location>
</feature>
<sequence>MEYSYRAQTQNKQTIEGVIEAPDEDVAISILHSKGYVVLAFTALRKNVFSSDLGELLARPSVKDVIIFTRQLSTLTDASMPLGQSLRTLAQQAIKPTIQKIISNIADLVEGGSALSSALSTHPRYFTSFYINLIKSGETTGKLNETLQYLAEYMERSESINAKIRGALSYPAFVLFALIAVGTVMSVYVLPNLLDIFKESGLTNLPFTTRILIFTTDFINKYILYMLAVLATAVFFLSTHLRSLRGKIWLDNIKIKFPRFGMVVRNLYLARLAESLATLIKSQIPILEALHITSELVSNHNYKTILLAAEESVRGGGSISEIFARRKEIPPLMTSMIAIGEKTGKIDFMLEHVANFYKSQAENSISNITQIIEPVLILILGVAVAGLVSSILLPIYNLIGAAG</sequence>